<dbReference type="InterPro" id="IPR024185">
    <property type="entry name" value="FTHF_cligase-like_sf"/>
</dbReference>
<dbReference type="PANTHER" id="PTHR43682:SF1">
    <property type="entry name" value="LACTATE UTILIZATION PROTEIN C"/>
    <property type="match status" value="1"/>
</dbReference>
<sequence length="220" mass="23927">MSQNDRQGLFERLQNTLDANRASTPEEALAELELQLSGEPPRPEWSEPILEHFIERLEAAAGVCIRIADSSQLLEAFEAALKTGLQGSDPAPVGIAPHPALQQLAWPAEWQVSSNIDHAQYWKAAITVAHTGIAESGSIVLPSGPHRPTTLNFLPDLHIVVLSADAVVEYMEYAWVRLRADGALPRTVNIITGPSRTADIEQTLQLGAHGPRQLFVILVG</sequence>
<name>A0A6N7QPF0_9GAMM</name>
<protein>
    <submittedName>
        <fullName evidence="2">Lactate utilization protein C</fullName>
    </submittedName>
</protein>
<dbReference type="Pfam" id="PF02589">
    <property type="entry name" value="LUD_dom"/>
    <property type="match status" value="1"/>
</dbReference>
<dbReference type="Gene3D" id="3.40.50.10420">
    <property type="entry name" value="NagB/RpiA/CoA transferase-like"/>
    <property type="match status" value="1"/>
</dbReference>
<accession>A0A6N7QPF0</accession>
<reference evidence="2 3" key="1">
    <citation type="submission" date="2019-11" db="EMBL/GenBank/DDBJ databases">
        <authorList>
            <person name="Zhang X.Y."/>
        </authorList>
    </citation>
    <scope>NUCLEOTIDE SEQUENCE [LARGE SCALE GENOMIC DNA]</scope>
    <source>
        <strain evidence="2 3">C176</strain>
    </source>
</reference>
<dbReference type="InterPro" id="IPR003741">
    <property type="entry name" value="LUD_dom"/>
</dbReference>
<evidence type="ECO:0000259" key="1">
    <source>
        <dbReference type="Pfam" id="PF02589"/>
    </source>
</evidence>
<dbReference type="RefSeq" id="WP_153718331.1">
    <property type="nucleotide sequence ID" value="NZ_WJPP01000001.1"/>
</dbReference>
<dbReference type="InterPro" id="IPR037171">
    <property type="entry name" value="NagB/RpiA_transferase-like"/>
</dbReference>
<dbReference type="SUPFAM" id="SSF100950">
    <property type="entry name" value="NagB/RpiA/CoA transferase-like"/>
    <property type="match status" value="1"/>
</dbReference>
<dbReference type="PANTHER" id="PTHR43682">
    <property type="entry name" value="LACTATE UTILIZATION PROTEIN C"/>
    <property type="match status" value="1"/>
</dbReference>
<dbReference type="Proteomes" id="UP000433788">
    <property type="component" value="Unassembled WGS sequence"/>
</dbReference>
<gene>
    <name evidence="2" type="ORF">GH984_00860</name>
</gene>
<dbReference type="AlphaFoldDB" id="A0A6N7QPF0"/>
<proteinExistence type="predicted"/>
<evidence type="ECO:0000313" key="2">
    <source>
        <dbReference type="EMBL" id="MRH77263.1"/>
    </source>
</evidence>
<comment type="caution">
    <text evidence="2">The sequence shown here is derived from an EMBL/GenBank/DDBJ whole genome shotgun (WGS) entry which is preliminary data.</text>
</comment>
<evidence type="ECO:0000313" key="3">
    <source>
        <dbReference type="Proteomes" id="UP000433788"/>
    </source>
</evidence>
<organism evidence="2 3">
    <name type="scientific">Spiribacter salilacus</name>
    <dbReference type="NCBI Taxonomy" id="2664894"/>
    <lineage>
        <taxon>Bacteria</taxon>
        <taxon>Pseudomonadati</taxon>
        <taxon>Pseudomonadota</taxon>
        <taxon>Gammaproteobacteria</taxon>
        <taxon>Chromatiales</taxon>
        <taxon>Ectothiorhodospiraceae</taxon>
        <taxon>Spiribacter</taxon>
    </lineage>
</organism>
<keyword evidence="3" id="KW-1185">Reference proteome</keyword>
<dbReference type="EMBL" id="WJPP01000001">
    <property type="protein sequence ID" value="MRH77263.1"/>
    <property type="molecule type" value="Genomic_DNA"/>
</dbReference>
<feature type="domain" description="LUD" evidence="1">
    <location>
        <begin position="50"/>
        <end position="219"/>
    </location>
</feature>